<comment type="caution">
    <text evidence="1">The sequence shown here is derived from an EMBL/GenBank/DDBJ whole genome shotgun (WGS) entry which is preliminary data.</text>
</comment>
<accession>A0A5C5WW74</accession>
<dbReference type="EMBL" id="SJPI01000001">
    <property type="protein sequence ID" value="TWT54828.1"/>
    <property type="molecule type" value="Genomic_DNA"/>
</dbReference>
<reference evidence="1 2" key="1">
    <citation type="submission" date="2019-02" db="EMBL/GenBank/DDBJ databases">
        <title>Deep-cultivation of Planctomycetes and their phenomic and genomic characterization uncovers novel biology.</title>
        <authorList>
            <person name="Wiegand S."/>
            <person name="Jogler M."/>
            <person name="Boedeker C."/>
            <person name="Pinto D."/>
            <person name="Vollmers J."/>
            <person name="Rivas-Marin E."/>
            <person name="Kohn T."/>
            <person name="Peeters S.H."/>
            <person name="Heuer A."/>
            <person name="Rast P."/>
            <person name="Oberbeckmann S."/>
            <person name="Bunk B."/>
            <person name="Jeske O."/>
            <person name="Meyerdierks A."/>
            <person name="Storesund J.E."/>
            <person name="Kallscheuer N."/>
            <person name="Luecker S."/>
            <person name="Lage O.M."/>
            <person name="Pohl T."/>
            <person name="Merkel B.J."/>
            <person name="Hornburger P."/>
            <person name="Mueller R.-W."/>
            <person name="Bruemmer F."/>
            <person name="Labrenz M."/>
            <person name="Spormann A.M."/>
            <person name="Op Den Camp H."/>
            <person name="Overmann J."/>
            <person name="Amann R."/>
            <person name="Jetten M.S.M."/>
            <person name="Mascher T."/>
            <person name="Medema M.H."/>
            <person name="Devos D.P."/>
            <person name="Kaster A.-K."/>
            <person name="Ovreas L."/>
            <person name="Rohde M."/>
            <person name="Galperin M.Y."/>
            <person name="Jogler C."/>
        </authorList>
    </citation>
    <scope>NUCLEOTIDE SEQUENCE [LARGE SCALE GENOMIC DNA]</scope>
    <source>
        <strain evidence="1 2">Pla22</strain>
    </source>
</reference>
<organism evidence="1 2">
    <name type="scientific">Rubripirellula amarantea</name>
    <dbReference type="NCBI Taxonomy" id="2527999"/>
    <lineage>
        <taxon>Bacteria</taxon>
        <taxon>Pseudomonadati</taxon>
        <taxon>Planctomycetota</taxon>
        <taxon>Planctomycetia</taxon>
        <taxon>Pirellulales</taxon>
        <taxon>Pirellulaceae</taxon>
        <taxon>Rubripirellula</taxon>
    </lineage>
</organism>
<dbReference type="RefSeq" id="WP_261343138.1">
    <property type="nucleotide sequence ID" value="NZ_SJPI01000001.1"/>
</dbReference>
<gene>
    <name evidence="1" type="ORF">Pla22_24820</name>
</gene>
<dbReference type="Proteomes" id="UP000316598">
    <property type="component" value="Unassembled WGS sequence"/>
</dbReference>
<dbReference type="AlphaFoldDB" id="A0A5C5WW74"/>
<sequence>MESFASYRYAITVGIDTLPGTHFLVMEIATAEKLISVRDIVL</sequence>
<keyword evidence="2" id="KW-1185">Reference proteome</keyword>
<name>A0A5C5WW74_9BACT</name>
<protein>
    <submittedName>
        <fullName evidence="1">Uncharacterized protein</fullName>
    </submittedName>
</protein>
<proteinExistence type="predicted"/>
<evidence type="ECO:0000313" key="1">
    <source>
        <dbReference type="EMBL" id="TWT54828.1"/>
    </source>
</evidence>
<evidence type="ECO:0000313" key="2">
    <source>
        <dbReference type="Proteomes" id="UP000316598"/>
    </source>
</evidence>